<accession>A0A8K0R922</accession>
<reference evidence="2" key="1">
    <citation type="journal article" date="2021" name="Nat. Commun.">
        <title>Genetic determinants of endophytism in the Arabidopsis root mycobiome.</title>
        <authorList>
            <person name="Mesny F."/>
            <person name="Miyauchi S."/>
            <person name="Thiergart T."/>
            <person name="Pickel B."/>
            <person name="Atanasova L."/>
            <person name="Karlsson M."/>
            <person name="Huettel B."/>
            <person name="Barry K.W."/>
            <person name="Haridas S."/>
            <person name="Chen C."/>
            <person name="Bauer D."/>
            <person name="Andreopoulos W."/>
            <person name="Pangilinan J."/>
            <person name="LaButti K."/>
            <person name="Riley R."/>
            <person name="Lipzen A."/>
            <person name="Clum A."/>
            <person name="Drula E."/>
            <person name="Henrissat B."/>
            <person name="Kohler A."/>
            <person name="Grigoriev I.V."/>
            <person name="Martin F.M."/>
            <person name="Hacquard S."/>
        </authorList>
    </citation>
    <scope>NUCLEOTIDE SEQUENCE</scope>
    <source>
        <strain evidence="2">MPI-SDFR-AT-0120</strain>
    </source>
</reference>
<evidence type="ECO:0008006" key="4">
    <source>
        <dbReference type="Google" id="ProtNLM"/>
    </source>
</evidence>
<gene>
    <name evidence="2" type="ORF">FB567DRAFT_334415</name>
</gene>
<dbReference type="OrthoDB" id="3945102at2759"/>
<organism evidence="2 3">
    <name type="scientific">Paraphoma chrysanthemicola</name>
    <dbReference type="NCBI Taxonomy" id="798071"/>
    <lineage>
        <taxon>Eukaryota</taxon>
        <taxon>Fungi</taxon>
        <taxon>Dikarya</taxon>
        <taxon>Ascomycota</taxon>
        <taxon>Pezizomycotina</taxon>
        <taxon>Dothideomycetes</taxon>
        <taxon>Pleosporomycetidae</taxon>
        <taxon>Pleosporales</taxon>
        <taxon>Pleosporineae</taxon>
        <taxon>Phaeosphaeriaceae</taxon>
        <taxon>Paraphoma</taxon>
    </lineage>
</organism>
<dbReference type="Proteomes" id="UP000813461">
    <property type="component" value="Unassembled WGS sequence"/>
</dbReference>
<dbReference type="EMBL" id="JAGMVJ010000008">
    <property type="protein sequence ID" value="KAH7088259.1"/>
    <property type="molecule type" value="Genomic_DNA"/>
</dbReference>
<sequence>MDDLTFLDSFGDDTESNLATLKTVLRGTGQVCHISDRICPYRLLDSCPLLYHAFEVGHQGHLQAHIEAPSRSAVIALLRYCYTGSYLPPSAEYAPILLLPHAETYKLAEDFDVPELQLLAHGNFSCQVDFACSLPTPPEDLVDTIRFVYDHVTGTQARLQQGLVHTLLNYCVAVFQYHHLAQNVAFLEVAQQIPEFQQDLCLTNMERNFQDECAFEIIQLAIDRLQPEPGNRPTTLASRDLPKEMLFDRPATPTPVRLPAPTLFNLPEAACSVKREHESYADSAYAPSVRTLVGPSSSTLAYRPKNSLVAAEEVIDTESSSEDEGFTLVRRPRPSTTSLPEDVMSSPEMVPAQPVDVLALTGSAYPDDDEWTML</sequence>
<protein>
    <recommendedName>
        <fullName evidence="4">BTB domain-containing protein</fullName>
    </recommendedName>
</protein>
<feature type="region of interest" description="Disordered" evidence="1">
    <location>
        <begin position="319"/>
        <end position="347"/>
    </location>
</feature>
<name>A0A8K0R922_9PLEO</name>
<dbReference type="AlphaFoldDB" id="A0A8K0R922"/>
<comment type="caution">
    <text evidence="2">The sequence shown here is derived from an EMBL/GenBank/DDBJ whole genome shotgun (WGS) entry which is preliminary data.</text>
</comment>
<proteinExistence type="predicted"/>
<evidence type="ECO:0000256" key="1">
    <source>
        <dbReference type="SAM" id="MobiDB-lite"/>
    </source>
</evidence>
<keyword evidence="3" id="KW-1185">Reference proteome</keyword>
<evidence type="ECO:0000313" key="3">
    <source>
        <dbReference type="Proteomes" id="UP000813461"/>
    </source>
</evidence>
<evidence type="ECO:0000313" key="2">
    <source>
        <dbReference type="EMBL" id="KAH7088259.1"/>
    </source>
</evidence>